<keyword evidence="2" id="KW-1185">Reference proteome</keyword>
<sequence length="47" mass="5316">MAVEIVTLFVVPVVYCGFKEFKMNFGLADHHWAGIEDTPREELPHAA</sequence>
<gene>
    <name evidence="1" type="ORF">RE6C_04361</name>
</gene>
<reference evidence="1" key="2">
    <citation type="journal article" date="2013" name="Mar. Genomics">
        <title>Expression of sulfatases in Rhodopirellula baltica and the diversity of sulfatases in the genus Rhodopirellula.</title>
        <authorList>
            <person name="Wegner C.E."/>
            <person name="Richter-Heitmann T."/>
            <person name="Klindworth A."/>
            <person name="Klockow C."/>
            <person name="Richter M."/>
            <person name="Achstetter T."/>
            <person name="Glockner F.O."/>
            <person name="Harder J."/>
        </authorList>
    </citation>
    <scope>NUCLEOTIDE SEQUENCE [LARGE SCALE GENOMIC DNA]</scope>
    <source>
        <strain evidence="1">6C</strain>
    </source>
</reference>
<accession>M2AZC6</accession>
<evidence type="ECO:0000313" key="1">
    <source>
        <dbReference type="EMBL" id="EMB14903.1"/>
    </source>
</evidence>
<dbReference type="EMBL" id="ANMO01000203">
    <property type="protein sequence ID" value="EMB14903.1"/>
    <property type="molecule type" value="Genomic_DNA"/>
</dbReference>
<proteinExistence type="predicted"/>
<comment type="caution">
    <text evidence="1">The sequence shown here is derived from an EMBL/GenBank/DDBJ whole genome shotgun (WGS) entry which is preliminary data.</text>
</comment>
<dbReference type="AlphaFoldDB" id="M2AZC6"/>
<dbReference type="RefSeq" id="WP_008659732.1">
    <property type="nucleotide sequence ID" value="NZ_ANMO01000203.1"/>
</dbReference>
<evidence type="ECO:0000313" key="2">
    <source>
        <dbReference type="Proteomes" id="UP000011529"/>
    </source>
</evidence>
<dbReference type="PATRIC" id="fig|1263867.3.peg.4676"/>
<reference evidence="1" key="1">
    <citation type="submission" date="2012-11" db="EMBL/GenBank/DDBJ databases">
        <title>Permanent draft genomes of Rhodopirellula europaea strain SH398 and 6C.</title>
        <authorList>
            <person name="Richter M."/>
            <person name="Richter-Heitmann T."/>
            <person name="Frank C."/>
            <person name="Harder J."/>
            <person name="Glockner F.O."/>
        </authorList>
    </citation>
    <scope>NUCLEOTIDE SEQUENCE</scope>
    <source>
        <strain evidence="1">6C</strain>
    </source>
</reference>
<dbReference type="Proteomes" id="UP000011529">
    <property type="component" value="Unassembled WGS sequence"/>
</dbReference>
<organism evidence="1 2">
    <name type="scientific">Rhodopirellula europaea 6C</name>
    <dbReference type="NCBI Taxonomy" id="1263867"/>
    <lineage>
        <taxon>Bacteria</taxon>
        <taxon>Pseudomonadati</taxon>
        <taxon>Planctomycetota</taxon>
        <taxon>Planctomycetia</taxon>
        <taxon>Pirellulales</taxon>
        <taxon>Pirellulaceae</taxon>
        <taxon>Rhodopirellula</taxon>
    </lineage>
</organism>
<protein>
    <submittedName>
        <fullName evidence="1">Uncharacterized protein</fullName>
    </submittedName>
</protein>
<name>M2AZC6_9BACT</name>